<evidence type="ECO:0000313" key="18">
    <source>
        <dbReference type="Proteomes" id="UP000248745"/>
    </source>
</evidence>
<dbReference type="Pfam" id="PF00593">
    <property type="entry name" value="TonB_dep_Rec_b-barrel"/>
    <property type="match status" value="1"/>
</dbReference>
<evidence type="ECO:0000256" key="7">
    <source>
        <dbReference type="ARBA" id="ARBA00023004"/>
    </source>
</evidence>
<dbReference type="EMBL" id="QKTW01000015">
    <property type="protein sequence ID" value="PZF73135.1"/>
    <property type="molecule type" value="Genomic_DNA"/>
</dbReference>
<gene>
    <name evidence="17" type="ORF">DN068_09695</name>
</gene>
<proteinExistence type="inferred from homology"/>
<keyword evidence="2 12" id="KW-0813">Transport</keyword>
<dbReference type="Proteomes" id="UP000248745">
    <property type="component" value="Unassembled WGS sequence"/>
</dbReference>
<sequence length="730" mass="81671">MYKILLLTSVGILCAPVIFAQQADSSFLSKTQQLQSVDVRGLRAGNDAPFAKTEISGKELQKNNLGQDLPYLLQYTPSAVTTSDAGAGVGYTTLRIRGTDNTRINVTLNGVPVNDAESQGAFFVDLPDVASSTSSIQIQRGVGSSTNGPGAFGATMSLSTMGQREEAGAEGHFSYGSFNTQKYTVSAGTGLLSNGLQFDVRLSKISSDGYIDRSASDLKSLQILAGWKASEKTSFHFMLLTGKEKTGQAWNGVPQDSLATNRTYNELGQKADGSFYNNQTDNYQQDYYQFFGDHKFNSALTLHAGLFLTRGRGYYEEYKTDQAYADYGLPDYIPAPNDTVHATDMIRQLWLDNYYYGGLFSLMYEKKNTQITFGGVWSQYEGKNYGNITWAQFNVPDNYQWYTHDAQKNDLNFYLKAQHTFSEKLIAYGELQYRNVAYFINGFRTNPDLKPAVNYNFFNPKVGFTYLLRQTTTQRQKLYLSYAVANKEPNQNDFEAAAASLPKPEHLYDLEGGYEINQGKWTASANLYYMKYKDQLILTGKINDVGAYTRTNVPESYRSGVELQGAWLPLSWLKLHGNATFSENKIKDFTEYIDNYDDGTQTVVNHGTTDIAFSPATIAAAGAGFTPFHKTDFGIDIMGKYVSRQYLDNTSNAARSIDPYTTCDVRLHYGIKLRPFKELSLTLAINNIFNKKYESNGYTYSYISGGSLTTQNYYFPQAGTNWLLGLNIKW</sequence>
<dbReference type="InterPro" id="IPR036942">
    <property type="entry name" value="Beta-barrel_TonB_sf"/>
</dbReference>
<comment type="caution">
    <text evidence="17">The sequence shown here is derived from an EMBL/GenBank/DDBJ whole genome shotgun (WGS) entry which is preliminary data.</text>
</comment>
<feature type="signal peptide" evidence="14">
    <location>
        <begin position="1"/>
        <end position="20"/>
    </location>
</feature>
<evidence type="ECO:0000256" key="1">
    <source>
        <dbReference type="ARBA" id="ARBA00004571"/>
    </source>
</evidence>
<keyword evidence="10 12" id="KW-0472">Membrane</keyword>
<dbReference type="GO" id="GO:0015344">
    <property type="term" value="F:siderophore uptake transmembrane transporter activity"/>
    <property type="evidence" value="ECO:0007669"/>
    <property type="project" value="TreeGrafter"/>
</dbReference>
<protein>
    <submittedName>
        <fullName evidence="17">TonB-dependent receptor</fullName>
    </submittedName>
</protein>
<evidence type="ECO:0000259" key="15">
    <source>
        <dbReference type="Pfam" id="PF00593"/>
    </source>
</evidence>
<comment type="subcellular location">
    <subcellularLocation>
        <location evidence="1 12">Cell outer membrane</location>
        <topology evidence="1 12">Multi-pass membrane protein</topology>
    </subcellularLocation>
</comment>
<dbReference type="Gene3D" id="2.170.130.10">
    <property type="entry name" value="TonB-dependent receptor, plug domain"/>
    <property type="match status" value="1"/>
</dbReference>
<reference evidence="17 18" key="1">
    <citation type="submission" date="2018-06" db="EMBL/GenBank/DDBJ databases">
        <title>Mucibacter soli gen. nov., sp. nov., a new member of the family Chitinophagaceae producing mucin.</title>
        <authorList>
            <person name="Kim M.-K."/>
            <person name="Park S."/>
            <person name="Kim T.-S."/>
            <person name="Joung Y."/>
            <person name="Han J.-H."/>
            <person name="Kim S.B."/>
        </authorList>
    </citation>
    <scope>NUCLEOTIDE SEQUENCE [LARGE SCALE GENOMIC DNA]</scope>
    <source>
        <strain evidence="17 18">R1-15</strain>
    </source>
</reference>
<evidence type="ECO:0000256" key="12">
    <source>
        <dbReference type="PROSITE-ProRule" id="PRU01360"/>
    </source>
</evidence>
<keyword evidence="8" id="KW-0406">Ion transport</keyword>
<evidence type="ECO:0000256" key="6">
    <source>
        <dbReference type="ARBA" id="ARBA00022729"/>
    </source>
</evidence>
<evidence type="ECO:0000256" key="13">
    <source>
        <dbReference type="RuleBase" id="RU003357"/>
    </source>
</evidence>
<dbReference type="InterPro" id="IPR037066">
    <property type="entry name" value="Plug_dom_sf"/>
</dbReference>
<evidence type="ECO:0000259" key="16">
    <source>
        <dbReference type="Pfam" id="PF07715"/>
    </source>
</evidence>
<dbReference type="PANTHER" id="PTHR32552:SF68">
    <property type="entry name" value="FERRICHROME OUTER MEMBRANE TRANSPORTER_PHAGE RECEPTOR"/>
    <property type="match status" value="1"/>
</dbReference>
<keyword evidence="9 13" id="KW-0798">TonB box</keyword>
<keyword evidence="3 12" id="KW-1134">Transmembrane beta strand</keyword>
<keyword evidence="4" id="KW-0410">Iron transport</keyword>
<dbReference type="Pfam" id="PF07715">
    <property type="entry name" value="Plug"/>
    <property type="match status" value="1"/>
</dbReference>
<evidence type="ECO:0000256" key="14">
    <source>
        <dbReference type="SAM" id="SignalP"/>
    </source>
</evidence>
<dbReference type="InterPro" id="IPR000531">
    <property type="entry name" value="Beta-barrel_TonB"/>
</dbReference>
<feature type="chain" id="PRO_5015886756" evidence="14">
    <location>
        <begin position="21"/>
        <end position="730"/>
    </location>
</feature>
<evidence type="ECO:0000256" key="8">
    <source>
        <dbReference type="ARBA" id="ARBA00023065"/>
    </source>
</evidence>
<dbReference type="GO" id="GO:0009279">
    <property type="term" value="C:cell outer membrane"/>
    <property type="evidence" value="ECO:0007669"/>
    <property type="project" value="UniProtKB-SubCell"/>
</dbReference>
<keyword evidence="5 12" id="KW-0812">Transmembrane</keyword>
<dbReference type="AlphaFoldDB" id="A0A2W2ACH9"/>
<dbReference type="Gene3D" id="2.40.170.20">
    <property type="entry name" value="TonB-dependent receptor, beta-barrel domain"/>
    <property type="match status" value="1"/>
</dbReference>
<evidence type="ECO:0000256" key="3">
    <source>
        <dbReference type="ARBA" id="ARBA00022452"/>
    </source>
</evidence>
<dbReference type="PROSITE" id="PS52016">
    <property type="entry name" value="TONB_DEPENDENT_REC_3"/>
    <property type="match status" value="1"/>
</dbReference>
<dbReference type="InterPro" id="IPR039426">
    <property type="entry name" value="TonB-dep_rcpt-like"/>
</dbReference>
<feature type="domain" description="TonB-dependent receptor plug" evidence="16">
    <location>
        <begin position="47"/>
        <end position="154"/>
    </location>
</feature>
<evidence type="ECO:0000256" key="9">
    <source>
        <dbReference type="ARBA" id="ARBA00023077"/>
    </source>
</evidence>
<evidence type="ECO:0000256" key="5">
    <source>
        <dbReference type="ARBA" id="ARBA00022692"/>
    </source>
</evidence>
<evidence type="ECO:0000256" key="2">
    <source>
        <dbReference type="ARBA" id="ARBA00022448"/>
    </source>
</evidence>
<organism evidence="17 18">
    <name type="scientific">Taibaiella soli</name>
    <dbReference type="NCBI Taxonomy" id="1649169"/>
    <lineage>
        <taxon>Bacteria</taxon>
        <taxon>Pseudomonadati</taxon>
        <taxon>Bacteroidota</taxon>
        <taxon>Chitinophagia</taxon>
        <taxon>Chitinophagales</taxon>
        <taxon>Chitinophagaceae</taxon>
        <taxon>Taibaiella</taxon>
    </lineage>
</organism>
<keyword evidence="7" id="KW-0408">Iron</keyword>
<dbReference type="InterPro" id="IPR012910">
    <property type="entry name" value="Plug_dom"/>
</dbReference>
<name>A0A2W2ACH9_9BACT</name>
<keyword evidence="6 14" id="KW-0732">Signal</keyword>
<evidence type="ECO:0000313" key="17">
    <source>
        <dbReference type="EMBL" id="PZF73135.1"/>
    </source>
</evidence>
<dbReference type="OrthoDB" id="9761152at2"/>
<keyword evidence="18" id="KW-1185">Reference proteome</keyword>
<dbReference type="PANTHER" id="PTHR32552">
    <property type="entry name" value="FERRICHROME IRON RECEPTOR-RELATED"/>
    <property type="match status" value="1"/>
</dbReference>
<comment type="similarity">
    <text evidence="12 13">Belongs to the TonB-dependent receptor family.</text>
</comment>
<evidence type="ECO:0000256" key="4">
    <source>
        <dbReference type="ARBA" id="ARBA00022496"/>
    </source>
</evidence>
<evidence type="ECO:0000256" key="10">
    <source>
        <dbReference type="ARBA" id="ARBA00023136"/>
    </source>
</evidence>
<accession>A0A2W2ACH9</accession>
<evidence type="ECO:0000256" key="11">
    <source>
        <dbReference type="ARBA" id="ARBA00023237"/>
    </source>
</evidence>
<feature type="domain" description="TonB-dependent receptor-like beta-barrel" evidence="15">
    <location>
        <begin position="247"/>
        <end position="688"/>
    </location>
</feature>
<keyword evidence="17" id="KW-0675">Receptor</keyword>
<dbReference type="RefSeq" id="WP_110998712.1">
    <property type="nucleotide sequence ID" value="NZ_QKTW01000015.1"/>
</dbReference>
<dbReference type="SUPFAM" id="SSF56935">
    <property type="entry name" value="Porins"/>
    <property type="match status" value="1"/>
</dbReference>
<keyword evidence="11 12" id="KW-0998">Cell outer membrane</keyword>